<gene>
    <name evidence="3" type="ORF">GUITHDRAFT_107698</name>
</gene>
<dbReference type="Pfam" id="PF17177">
    <property type="entry name" value="PPR_long"/>
    <property type="match status" value="1"/>
</dbReference>
<reference evidence="5" key="2">
    <citation type="submission" date="2012-11" db="EMBL/GenBank/DDBJ databases">
        <authorList>
            <person name="Kuo A."/>
            <person name="Curtis B.A."/>
            <person name="Tanifuji G."/>
            <person name="Burki F."/>
            <person name="Gruber A."/>
            <person name="Irimia M."/>
            <person name="Maruyama S."/>
            <person name="Arias M.C."/>
            <person name="Ball S.G."/>
            <person name="Gile G.H."/>
            <person name="Hirakawa Y."/>
            <person name="Hopkins J.F."/>
            <person name="Rensing S.A."/>
            <person name="Schmutz J."/>
            <person name="Symeonidi A."/>
            <person name="Elias M."/>
            <person name="Eveleigh R.J."/>
            <person name="Herman E.K."/>
            <person name="Klute M.J."/>
            <person name="Nakayama T."/>
            <person name="Obornik M."/>
            <person name="Reyes-Prieto A."/>
            <person name="Armbrust E.V."/>
            <person name="Aves S.J."/>
            <person name="Beiko R.G."/>
            <person name="Coutinho P."/>
            <person name="Dacks J.B."/>
            <person name="Durnford D.G."/>
            <person name="Fast N.M."/>
            <person name="Green B.R."/>
            <person name="Grisdale C."/>
            <person name="Hempe F."/>
            <person name="Henrissat B."/>
            <person name="Hoppner M.P."/>
            <person name="Ishida K.-I."/>
            <person name="Kim E."/>
            <person name="Koreny L."/>
            <person name="Kroth P.G."/>
            <person name="Liu Y."/>
            <person name="Malik S.-B."/>
            <person name="Maier U.G."/>
            <person name="McRose D."/>
            <person name="Mock T."/>
            <person name="Neilson J.A."/>
            <person name="Onodera N.T."/>
            <person name="Poole A.M."/>
            <person name="Pritham E.J."/>
            <person name="Richards T.A."/>
            <person name="Rocap G."/>
            <person name="Roy S.W."/>
            <person name="Sarai C."/>
            <person name="Schaack S."/>
            <person name="Shirato S."/>
            <person name="Slamovits C.H."/>
            <person name="Spencer D.F."/>
            <person name="Suzuki S."/>
            <person name="Worden A.Z."/>
            <person name="Zauner S."/>
            <person name="Barry K."/>
            <person name="Bell C."/>
            <person name="Bharti A.K."/>
            <person name="Crow J.A."/>
            <person name="Grimwood J."/>
            <person name="Kramer R."/>
            <person name="Lindquist E."/>
            <person name="Lucas S."/>
            <person name="Salamov A."/>
            <person name="McFadden G.I."/>
            <person name="Lane C.E."/>
            <person name="Keeling P.J."/>
            <person name="Gray M.W."/>
            <person name="Grigoriev I.V."/>
            <person name="Archibald J.M."/>
        </authorList>
    </citation>
    <scope>NUCLEOTIDE SEQUENCE</scope>
    <source>
        <strain evidence="5">CCMP2712</strain>
    </source>
</reference>
<dbReference type="eggNOG" id="KOG4197">
    <property type="taxonomic scope" value="Eukaryota"/>
</dbReference>
<organism evidence="3">
    <name type="scientific">Guillardia theta (strain CCMP2712)</name>
    <name type="common">Cryptophyte</name>
    <dbReference type="NCBI Taxonomy" id="905079"/>
    <lineage>
        <taxon>Eukaryota</taxon>
        <taxon>Cryptophyceae</taxon>
        <taxon>Pyrenomonadales</taxon>
        <taxon>Geminigeraceae</taxon>
        <taxon>Guillardia</taxon>
    </lineage>
</organism>
<dbReference type="InterPro" id="IPR002885">
    <property type="entry name" value="PPR_rpt"/>
</dbReference>
<reference evidence="3 5" key="1">
    <citation type="journal article" date="2012" name="Nature">
        <title>Algal genomes reveal evolutionary mosaicism and the fate of nucleomorphs.</title>
        <authorList>
            <consortium name="DOE Joint Genome Institute"/>
            <person name="Curtis B.A."/>
            <person name="Tanifuji G."/>
            <person name="Burki F."/>
            <person name="Gruber A."/>
            <person name="Irimia M."/>
            <person name="Maruyama S."/>
            <person name="Arias M.C."/>
            <person name="Ball S.G."/>
            <person name="Gile G.H."/>
            <person name="Hirakawa Y."/>
            <person name="Hopkins J.F."/>
            <person name="Kuo A."/>
            <person name="Rensing S.A."/>
            <person name="Schmutz J."/>
            <person name="Symeonidi A."/>
            <person name="Elias M."/>
            <person name="Eveleigh R.J."/>
            <person name="Herman E.K."/>
            <person name="Klute M.J."/>
            <person name="Nakayama T."/>
            <person name="Obornik M."/>
            <person name="Reyes-Prieto A."/>
            <person name="Armbrust E.V."/>
            <person name="Aves S.J."/>
            <person name="Beiko R.G."/>
            <person name="Coutinho P."/>
            <person name="Dacks J.B."/>
            <person name="Durnford D.G."/>
            <person name="Fast N.M."/>
            <person name="Green B.R."/>
            <person name="Grisdale C.J."/>
            <person name="Hempel F."/>
            <person name="Henrissat B."/>
            <person name="Hoppner M.P."/>
            <person name="Ishida K."/>
            <person name="Kim E."/>
            <person name="Koreny L."/>
            <person name="Kroth P.G."/>
            <person name="Liu Y."/>
            <person name="Malik S.B."/>
            <person name="Maier U.G."/>
            <person name="McRose D."/>
            <person name="Mock T."/>
            <person name="Neilson J.A."/>
            <person name="Onodera N.T."/>
            <person name="Poole A.M."/>
            <person name="Pritham E.J."/>
            <person name="Richards T.A."/>
            <person name="Rocap G."/>
            <person name="Roy S.W."/>
            <person name="Sarai C."/>
            <person name="Schaack S."/>
            <person name="Shirato S."/>
            <person name="Slamovits C.H."/>
            <person name="Spencer D.F."/>
            <person name="Suzuki S."/>
            <person name="Worden A.Z."/>
            <person name="Zauner S."/>
            <person name="Barry K."/>
            <person name="Bell C."/>
            <person name="Bharti A.K."/>
            <person name="Crow J.A."/>
            <person name="Grimwood J."/>
            <person name="Kramer R."/>
            <person name="Lindquist E."/>
            <person name="Lucas S."/>
            <person name="Salamov A."/>
            <person name="McFadden G.I."/>
            <person name="Lane C.E."/>
            <person name="Keeling P.J."/>
            <person name="Gray M.W."/>
            <person name="Grigoriev I.V."/>
            <person name="Archibald J.M."/>
        </authorList>
    </citation>
    <scope>NUCLEOTIDE SEQUENCE</scope>
    <source>
        <strain evidence="3 5">CCMP2712</strain>
    </source>
</reference>
<dbReference type="AlphaFoldDB" id="L1JD83"/>
<evidence type="ECO:0000259" key="2">
    <source>
        <dbReference type="Pfam" id="PF17177"/>
    </source>
</evidence>
<evidence type="ECO:0000313" key="3">
    <source>
        <dbReference type="EMBL" id="EKX46493.1"/>
    </source>
</evidence>
<name>L1JD83_GUITC</name>
<dbReference type="Gene3D" id="1.25.40.10">
    <property type="entry name" value="Tetratricopeptide repeat domain"/>
    <property type="match status" value="3"/>
</dbReference>
<accession>L1JD83</accession>
<dbReference type="PANTHER" id="PTHR47942:SF63">
    <property type="entry name" value="PENTATRICOPEPTIDE REPEAT-CONTAINING PROTEIN"/>
    <property type="match status" value="1"/>
</dbReference>
<dbReference type="OrthoDB" id="185373at2759"/>
<dbReference type="GeneID" id="17303173"/>
<dbReference type="KEGG" id="gtt:GUITHDRAFT_107698"/>
<dbReference type="EnsemblProtists" id="EKX46493">
    <property type="protein sequence ID" value="EKX46493"/>
    <property type="gene ID" value="GUITHDRAFT_107698"/>
</dbReference>
<feature type="domain" description="PROP1-like PPR" evidence="2">
    <location>
        <begin position="181"/>
        <end position="300"/>
    </location>
</feature>
<protein>
    <recommendedName>
        <fullName evidence="2">PROP1-like PPR domain-containing protein</fullName>
    </recommendedName>
</protein>
<dbReference type="InterPro" id="IPR051222">
    <property type="entry name" value="PPR/CCM1_RNA-binding"/>
</dbReference>
<dbReference type="RefSeq" id="XP_005833473.1">
    <property type="nucleotide sequence ID" value="XM_005833416.1"/>
</dbReference>
<dbReference type="PaxDb" id="55529-EKX46493"/>
<dbReference type="HOGENOM" id="CLU_356197_0_0_1"/>
<evidence type="ECO:0000313" key="4">
    <source>
        <dbReference type="EnsemblProtists" id="EKX46493"/>
    </source>
</evidence>
<keyword evidence="1" id="KW-0677">Repeat</keyword>
<evidence type="ECO:0000256" key="1">
    <source>
        <dbReference type="ARBA" id="ARBA00022737"/>
    </source>
</evidence>
<dbReference type="PANTHER" id="PTHR47942">
    <property type="entry name" value="TETRATRICOPEPTIDE REPEAT (TPR)-LIKE SUPERFAMILY PROTEIN-RELATED"/>
    <property type="match status" value="1"/>
</dbReference>
<dbReference type="InterPro" id="IPR033443">
    <property type="entry name" value="PROP1-like_PPR_dom"/>
</dbReference>
<reference evidence="4" key="3">
    <citation type="submission" date="2016-03" db="UniProtKB">
        <authorList>
            <consortium name="EnsemblProtists"/>
        </authorList>
    </citation>
    <scope>IDENTIFICATION</scope>
</reference>
<proteinExistence type="predicted"/>
<dbReference type="STRING" id="905079.L1JD83"/>
<evidence type="ECO:0000313" key="5">
    <source>
        <dbReference type="Proteomes" id="UP000011087"/>
    </source>
</evidence>
<dbReference type="Pfam" id="PF13812">
    <property type="entry name" value="PPR_3"/>
    <property type="match status" value="1"/>
</dbReference>
<dbReference type="Proteomes" id="UP000011087">
    <property type="component" value="Unassembled WGS sequence"/>
</dbReference>
<dbReference type="EMBL" id="JH992994">
    <property type="protein sequence ID" value="EKX46493.1"/>
    <property type="molecule type" value="Genomic_DNA"/>
</dbReference>
<keyword evidence="5" id="KW-1185">Reference proteome</keyword>
<sequence>MRFPSITMMEKEGEEIRLAVEAAEGEIDAVIASGSPPQTSHLNSWLKAAARAALCDKSNMQEVKIMLDRTRSLGVKMDETSVLRCLEVLQLDVGRGRAEMEEVFELMKQMRAMQLEFSSEICKAMLRVVAAAAGEGRGSMRQGKRVLEAFTSTGLRPDKEIYDCQLDIVSKSARSGRSCKEEAFELLAKMKEEDVRADASTFRFLMDILAWSSRHGKATLQDAERVLKEMEGSMQEPSPSFFNGMMAIVAGMASQNAATVEDARAVLERMRQQGMQPSVVTYSAMMAALAGAAKHNKASMQDGEAILLSMQEDGVEGDAITFNALLAGVVGMSNFGRTRMEDGVRVVRMMRRRGIKGDQVTLNSLLELVASAADRREATERDVQEVIELMAEDGCAPDMSSFVILRRIWSRLQRARQMSWWQHGNRTARKGEGEEEEEARVERERKAIFNFGSIFSLLAKASWEGRVKFEDVEETLAEMGAEEVGATRAVYLLCFEVAIGLASRRHGRMENGVMLLKDMKKKGVEPDAHIYMLYLNLIKVLSRHKGAGQKEAHQAFLWMLRDGVSWSTELFTLLMDVVDSRHPHLIDDRLFVKICLVANRVSDAEVHAMIWDIFTTNTNFQENEEVLIPFLIVACNHKLRKERTAQIVGCLDLVWQQRRPHDSVLLSLSSSIRPARLRSLLLSSQEPSLALDLLRELVPVQAASRTRLLHVLSSLRLPRLSLPARSMRSVRLALPRLSEVKVTRRQVSVGGVLLLFLLAKLGQPLTAAWLPGDGGGDDWLEQIHWIEG</sequence>
<dbReference type="InterPro" id="IPR011990">
    <property type="entry name" value="TPR-like_helical_dom_sf"/>
</dbReference>